<dbReference type="AlphaFoldDB" id="M4EKM0"/>
<sequence length="180" mass="20347">MKRRNVNEDQPESWLLSSKKGMQESRETCEICGSVGIAGLMMVCFKCRDTREHTYCAKVFVPCVPHIWICEACRSSSRVLLIPGVAEHHMELETTRVEPSLESNNSLSSRVDDHDETAKVRTIDMEEVVATSVIHQPLQPHTSPLAKETSSVLNDSSQDNEQHQPKKRKTFQLMGIQITL</sequence>
<feature type="region of interest" description="Disordered" evidence="6">
    <location>
        <begin position="97"/>
        <end position="116"/>
    </location>
</feature>
<evidence type="ECO:0000256" key="4">
    <source>
        <dbReference type="ARBA" id="ARBA00023015"/>
    </source>
</evidence>
<keyword evidence="1" id="KW-0479">Metal-binding</keyword>
<reference evidence="7" key="3">
    <citation type="submission" date="2023-03" db="UniProtKB">
        <authorList>
            <consortium name="EnsemblPlants"/>
        </authorList>
    </citation>
    <scope>IDENTIFICATION</scope>
    <source>
        <strain evidence="7">cv. Chiifu-401-42</strain>
    </source>
</reference>
<dbReference type="SUPFAM" id="SSF57903">
    <property type="entry name" value="FYVE/PHD zinc finger"/>
    <property type="match status" value="1"/>
</dbReference>
<evidence type="ECO:0000256" key="6">
    <source>
        <dbReference type="SAM" id="MobiDB-lite"/>
    </source>
</evidence>
<evidence type="ECO:0000313" key="8">
    <source>
        <dbReference type="Proteomes" id="UP000011750"/>
    </source>
</evidence>
<keyword evidence="2" id="KW-0863">Zinc-finger</keyword>
<dbReference type="HOGENOM" id="CLU_1646044_0_0_1"/>
<dbReference type="Gramene" id="Bra029337.1">
    <property type="protein sequence ID" value="Bra029337.1-P"/>
    <property type="gene ID" value="Bra029337"/>
</dbReference>
<dbReference type="Proteomes" id="UP000011750">
    <property type="component" value="Chromosome A02"/>
</dbReference>
<evidence type="ECO:0000256" key="2">
    <source>
        <dbReference type="ARBA" id="ARBA00022771"/>
    </source>
</evidence>
<dbReference type="PANTHER" id="PTHR33304:SF36">
    <property type="entry name" value="GB|AAF26970.1-RELATED"/>
    <property type="match status" value="1"/>
</dbReference>
<accession>M4EKM0</accession>
<evidence type="ECO:0000256" key="1">
    <source>
        <dbReference type="ARBA" id="ARBA00022723"/>
    </source>
</evidence>
<reference evidence="7 8" key="1">
    <citation type="journal article" date="2011" name="Nat. Genet.">
        <title>The genome of the mesopolyploid crop species Brassica rapa.</title>
        <authorList>
            <consortium name="Brassica rapa Genome Sequencing Project Consortium"/>
            <person name="Wang X."/>
            <person name="Wang H."/>
            <person name="Wang J."/>
            <person name="Sun R."/>
            <person name="Wu J."/>
            <person name="Liu S."/>
            <person name="Bai Y."/>
            <person name="Mun J.H."/>
            <person name="Bancroft I."/>
            <person name="Cheng F."/>
            <person name="Huang S."/>
            <person name="Li X."/>
            <person name="Hua W."/>
            <person name="Wang J."/>
            <person name="Wang X."/>
            <person name="Freeling M."/>
            <person name="Pires J.C."/>
            <person name="Paterson A.H."/>
            <person name="Chalhoub B."/>
            <person name="Wang B."/>
            <person name="Hayward A."/>
            <person name="Sharpe A.G."/>
            <person name="Park B.S."/>
            <person name="Weisshaar B."/>
            <person name="Liu B."/>
            <person name="Li B."/>
            <person name="Liu B."/>
            <person name="Tong C."/>
            <person name="Song C."/>
            <person name="Duran C."/>
            <person name="Peng C."/>
            <person name="Geng C."/>
            <person name="Koh C."/>
            <person name="Lin C."/>
            <person name="Edwards D."/>
            <person name="Mu D."/>
            <person name="Shen D."/>
            <person name="Soumpourou E."/>
            <person name="Li F."/>
            <person name="Fraser F."/>
            <person name="Conant G."/>
            <person name="Lassalle G."/>
            <person name="King G.J."/>
            <person name="Bonnema G."/>
            <person name="Tang H."/>
            <person name="Wang H."/>
            <person name="Belcram H."/>
            <person name="Zhou H."/>
            <person name="Hirakawa H."/>
            <person name="Abe H."/>
            <person name="Guo H."/>
            <person name="Wang H."/>
            <person name="Jin H."/>
            <person name="Parkin I.A."/>
            <person name="Batley J."/>
            <person name="Kim J.S."/>
            <person name="Just J."/>
            <person name="Li J."/>
            <person name="Xu J."/>
            <person name="Deng J."/>
            <person name="Kim J.A."/>
            <person name="Li J."/>
            <person name="Yu J."/>
            <person name="Meng J."/>
            <person name="Wang J."/>
            <person name="Min J."/>
            <person name="Poulain J."/>
            <person name="Wang J."/>
            <person name="Hatakeyama K."/>
            <person name="Wu K."/>
            <person name="Wang L."/>
            <person name="Fang L."/>
            <person name="Trick M."/>
            <person name="Links M.G."/>
            <person name="Zhao M."/>
            <person name="Jin M."/>
            <person name="Ramchiary N."/>
            <person name="Drou N."/>
            <person name="Berkman P.J."/>
            <person name="Cai Q."/>
            <person name="Huang Q."/>
            <person name="Li R."/>
            <person name="Tabata S."/>
            <person name="Cheng S."/>
            <person name="Zhang S."/>
            <person name="Zhang S."/>
            <person name="Huang S."/>
            <person name="Sato S."/>
            <person name="Sun S."/>
            <person name="Kwon S.J."/>
            <person name="Choi S.R."/>
            <person name="Lee T.H."/>
            <person name="Fan W."/>
            <person name="Zhao X."/>
            <person name="Tan X."/>
            <person name="Xu X."/>
            <person name="Wang Y."/>
            <person name="Qiu Y."/>
            <person name="Yin Y."/>
            <person name="Li Y."/>
            <person name="Du Y."/>
            <person name="Liao Y."/>
            <person name="Lim Y."/>
            <person name="Narusaka Y."/>
            <person name="Wang Y."/>
            <person name="Wang Z."/>
            <person name="Li Z."/>
            <person name="Wang Z."/>
            <person name="Xiong Z."/>
            <person name="Zhang Z."/>
        </authorList>
    </citation>
    <scope>NUCLEOTIDE SEQUENCE [LARGE SCALE GENOMIC DNA]</scope>
    <source>
        <strain evidence="7 8">cv. Chiifu-401-42</strain>
    </source>
</reference>
<dbReference type="PANTHER" id="PTHR33304">
    <property type="match status" value="1"/>
</dbReference>
<dbReference type="GO" id="GO:0034244">
    <property type="term" value="P:negative regulation of transcription elongation by RNA polymerase II"/>
    <property type="evidence" value="ECO:0007669"/>
    <property type="project" value="InterPro"/>
</dbReference>
<dbReference type="OMA" id="HIWICEA"/>
<protein>
    <recommendedName>
        <fullName evidence="9">Zinc finger PHD-type domain-containing protein</fullName>
    </recommendedName>
</protein>
<dbReference type="Gene3D" id="3.30.40.10">
    <property type="entry name" value="Zinc/RING finger domain, C3HC4 (zinc finger)"/>
    <property type="match status" value="1"/>
</dbReference>
<evidence type="ECO:0000256" key="5">
    <source>
        <dbReference type="ARBA" id="ARBA00023163"/>
    </source>
</evidence>
<feature type="compositionally biased region" description="Low complexity" evidence="6">
    <location>
        <begin position="98"/>
        <end position="109"/>
    </location>
</feature>
<proteinExistence type="predicted"/>
<dbReference type="InParanoid" id="M4EKM0"/>
<reference evidence="7 8" key="2">
    <citation type="journal article" date="2018" name="Hortic Res">
        <title>Improved Brassica rapa reference genome by single-molecule sequencing and chromosome conformation capture technologies.</title>
        <authorList>
            <person name="Zhang L."/>
            <person name="Cai X."/>
            <person name="Wu J."/>
            <person name="Liu M."/>
            <person name="Grob S."/>
            <person name="Cheng F."/>
            <person name="Liang J."/>
            <person name="Cai C."/>
            <person name="Liu Z."/>
            <person name="Liu B."/>
            <person name="Wang F."/>
            <person name="Li S."/>
            <person name="Liu F."/>
            <person name="Li X."/>
            <person name="Cheng L."/>
            <person name="Yang W."/>
            <person name="Li M.H."/>
            <person name="Grossniklaus U."/>
            <person name="Zheng H."/>
            <person name="Wang X."/>
        </authorList>
    </citation>
    <scope>NUCLEOTIDE SEQUENCE [LARGE SCALE GENOMIC DNA]</scope>
    <source>
        <strain evidence="7 8">cv. Chiifu-401-42</strain>
    </source>
</reference>
<keyword evidence="4" id="KW-0805">Transcription regulation</keyword>
<evidence type="ECO:0000313" key="7">
    <source>
        <dbReference type="EnsemblPlants" id="Bra029337.1-P"/>
    </source>
</evidence>
<dbReference type="STRING" id="51351.M4EKM0"/>
<feature type="region of interest" description="Disordered" evidence="6">
    <location>
        <begin position="136"/>
        <end position="169"/>
    </location>
</feature>
<feature type="compositionally biased region" description="Polar residues" evidence="6">
    <location>
        <begin position="148"/>
        <end position="159"/>
    </location>
</feature>
<dbReference type="GO" id="GO:0008270">
    <property type="term" value="F:zinc ion binding"/>
    <property type="evidence" value="ECO:0007669"/>
    <property type="project" value="UniProtKB-KW"/>
</dbReference>
<dbReference type="InterPro" id="IPR013083">
    <property type="entry name" value="Znf_RING/FYVE/PHD"/>
</dbReference>
<dbReference type="InterPro" id="IPR011011">
    <property type="entry name" value="Znf_FYVE_PHD"/>
</dbReference>
<dbReference type="EnsemblPlants" id="Bra029337.1">
    <property type="protein sequence ID" value="Bra029337.1-P"/>
    <property type="gene ID" value="Bra029337"/>
</dbReference>
<dbReference type="InterPro" id="IPR049914">
    <property type="entry name" value="PHD1-3/5-6"/>
</dbReference>
<keyword evidence="8" id="KW-1185">Reference proteome</keyword>
<keyword evidence="5" id="KW-0804">Transcription</keyword>
<evidence type="ECO:0008006" key="9">
    <source>
        <dbReference type="Google" id="ProtNLM"/>
    </source>
</evidence>
<organism evidence="7 8">
    <name type="scientific">Brassica campestris</name>
    <name type="common">Field mustard</name>
    <dbReference type="NCBI Taxonomy" id="3711"/>
    <lineage>
        <taxon>Eukaryota</taxon>
        <taxon>Viridiplantae</taxon>
        <taxon>Streptophyta</taxon>
        <taxon>Embryophyta</taxon>
        <taxon>Tracheophyta</taxon>
        <taxon>Spermatophyta</taxon>
        <taxon>Magnoliopsida</taxon>
        <taxon>eudicotyledons</taxon>
        <taxon>Gunneridae</taxon>
        <taxon>Pentapetalae</taxon>
        <taxon>rosids</taxon>
        <taxon>malvids</taxon>
        <taxon>Brassicales</taxon>
        <taxon>Brassicaceae</taxon>
        <taxon>Brassiceae</taxon>
        <taxon>Brassica</taxon>
    </lineage>
</organism>
<name>M4EKM0_BRACM</name>
<dbReference type="GO" id="GO:0140566">
    <property type="term" value="F:histone reader activity"/>
    <property type="evidence" value="ECO:0007669"/>
    <property type="project" value="InterPro"/>
</dbReference>
<evidence type="ECO:0000256" key="3">
    <source>
        <dbReference type="ARBA" id="ARBA00022833"/>
    </source>
</evidence>
<keyword evidence="3" id="KW-0862">Zinc</keyword>